<dbReference type="OrthoDB" id="186626at2759"/>
<proteinExistence type="predicted"/>
<name>A0A8J2WW51_9STRA</name>
<gene>
    <name evidence="2" type="ORF">PECAL_1P01100</name>
</gene>
<evidence type="ECO:0000313" key="2">
    <source>
        <dbReference type="EMBL" id="CAH0363776.1"/>
    </source>
</evidence>
<feature type="compositionally biased region" description="Basic and acidic residues" evidence="1">
    <location>
        <begin position="44"/>
        <end position="58"/>
    </location>
</feature>
<protein>
    <submittedName>
        <fullName evidence="2">Uncharacterized protein</fullName>
    </submittedName>
</protein>
<organism evidence="2 3">
    <name type="scientific">Pelagomonas calceolata</name>
    <dbReference type="NCBI Taxonomy" id="35677"/>
    <lineage>
        <taxon>Eukaryota</taxon>
        <taxon>Sar</taxon>
        <taxon>Stramenopiles</taxon>
        <taxon>Ochrophyta</taxon>
        <taxon>Pelagophyceae</taxon>
        <taxon>Pelagomonadales</taxon>
        <taxon>Pelagomonadaceae</taxon>
        <taxon>Pelagomonas</taxon>
    </lineage>
</organism>
<keyword evidence="3" id="KW-1185">Reference proteome</keyword>
<evidence type="ECO:0000313" key="3">
    <source>
        <dbReference type="Proteomes" id="UP000789595"/>
    </source>
</evidence>
<dbReference type="InterPro" id="IPR029063">
    <property type="entry name" value="SAM-dependent_MTases_sf"/>
</dbReference>
<feature type="region of interest" description="Disordered" evidence="1">
    <location>
        <begin position="1"/>
        <end position="65"/>
    </location>
</feature>
<dbReference type="Proteomes" id="UP000789595">
    <property type="component" value="Unassembled WGS sequence"/>
</dbReference>
<sequence>MSTPTSPTKPGSPAKMPAPPPGPPPPENVLPPMPPGPPPTENIIDPKKKREREEDDSRRKKKKRVKIELERDLDNGIGWPSGRPREPRYRHGWFLPTHERVFERVLADVGEVKVILELGSWYGSSTEWLCERCPDAAVYAVDLWDDSFILDKQRDHYSTMGDRKLENLLNNHPLWDTFLANLWSFRDQVVPLKMETTAGVKVLKDKGIKPQIIYIDADHHYAPCKADIQACLRAFPDAILVGDDYGHYESVRNAVTECALEFNKFIHVDQNHCWTYHRMESGTGRTFKPKPKATDSFASLLAGYA</sequence>
<dbReference type="Gene3D" id="3.40.50.150">
    <property type="entry name" value="Vaccinia Virus protein VP39"/>
    <property type="match status" value="1"/>
</dbReference>
<dbReference type="AlphaFoldDB" id="A0A8J2WW51"/>
<dbReference type="EMBL" id="CAKKNE010000001">
    <property type="protein sequence ID" value="CAH0363776.1"/>
    <property type="molecule type" value="Genomic_DNA"/>
</dbReference>
<dbReference type="Pfam" id="PF13578">
    <property type="entry name" value="Methyltransf_24"/>
    <property type="match status" value="1"/>
</dbReference>
<accession>A0A8J2WW51</accession>
<dbReference type="SUPFAM" id="SSF53335">
    <property type="entry name" value="S-adenosyl-L-methionine-dependent methyltransferases"/>
    <property type="match status" value="1"/>
</dbReference>
<feature type="compositionally biased region" description="Pro residues" evidence="1">
    <location>
        <begin position="16"/>
        <end position="40"/>
    </location>
</feature>
<evidence type="ECO:0000256" key="1">
    <source>
        <dbReference type="SAM" id="MobiDB-lite"/>
    </source>
</evidence>
<reference evidence="2" key="1">
    <citation type="submission" date="2021-11" db="EMBL/GenBank/DDBJ databases">
        <authorList>
            <consortium name="Genoscope - CEA"/>
            <person name="William W."/>
        </authorList>
    </citation>
    <scope>NUCLEOTIDE SEQUENCE</scope>
</reference>
<feature type="compositionally biased region" description="Low complexity" evidence="1">
    <location>
        <begin position="1"/>
        <end position="15"/>
    </location>
</feature>
<comment type="caution">
    <text evidence="2">The sequence shown here is derived from an EMBL/GenBank/DDBJ whole genome shotgun (WGS) entry which is preliminary data.</text>
</comment>